<keyword evidence="3" id="KW-1185">Reference proteome</keyword>
<comment type="caution">
    <text evidence="2">The sequence shown here is derived from an EMBL/GenBank/DDBJ whole genome shotgun (WGS) entry which is preliminary data.</text>
</comment>
<gene>
    <name evidence="2" type="ORF">V6N11_030930</name>
</gene>
<feature type="compositionally biased region" description="Basic residues" evidence="1">
    <location>
        <begin position="29"/>
        <end position="39"/>
    </location>
</feature>
<dbReference type="EMBL" id="JBBPBN010000106">
    <property type="protein sequence ID" value="KAK8978884.1"/>
    <property type="molecule type" value="Genomic_DNA"/>
</dbReference>
<evidence type="ECO:0000313" key="3">
    <source>
        <dbReference type="Proteomes" id="UP001396334"/>
    </source>
</evidence>
<sequence>MSAFRKAQAKGTRIGFLKWSAQSSERRSGRQVKAQKHTTKAQLKVQSKQSEKSRLYPYQVNLLTLKTGYRLKRWTNASSSLCKKRSKVGVHIRQDPRSEPSVKELIAILPVEYLLARRKEACKEGLSVTSLSSELAKLKPSRIVGLDQEGSVEPVFIHFLLSQREGCHFKISLFLYRMLSFFDTLIGPSSSIG</sequence>
<evidence type="ECO:0000256" key="1">
    <source>
        <dbReference type="SAM" id="MobiDB-lite"/>
    </source>
</evidence>
<proteinExistence type="predicted"/>
<dbReference type="Proteomes" id="UP001396334">
    <property type="component" value="Unassembled WGS sequence"/>
</dbReference>
<accession>A0ABR2NRT1</accession>
<evidence type="ECO:0000313" key="2">
    <source>
        <dbReference type="EMBL" id="KAK8978884.1"/>
    </source>
</evidence>
<name>A0ABR2NRT1_9ROSI</name>
<organism evidence="2 3">
    <name type="scientific">Hibiscus sabdariffa</name>
    <name type="common">roselle</name>
    <dbReference type="NCBI Taxonomy" id="183260"/>
    <lineage>
        <taxon>Eukaryota</taxon>
        <taxon>Viridiplantae</taxon>
        <taxon>Streptophyta</taxon>
        <taxon>Embryophyta</taxon>
        <taxon>Tracheophyta</taxon>
        <taxon>Spermatophyta</taxon>
        <taxon>Magnoliopsida</taxon>
        <taxon>eudicotyledons</taxon>
        <taxon>Gunneridae</taxon>
        <taxon>Pentapetalae</taxon>
        <taxon>rosids</taxon>
        <taxon>malvids</taxon>
        <taxon>Malvales</taxon>
        <taxon>Malvaceae</taxon>
        <taxon>Malvoideae</taxon>
        <taxon>Hibiscus</taxon>
    </lineage>
</organism>
<protein>
    <submittedName>
        <fullName evidence="2">Uncharacterized protein</fullName>
    </submittedName>
</protein>
<reference evidence="2 3" key="1">
    <citation type="journal article" date="2024" name="G3 (Bethesda)">
        <title>Genome assembly of Hibiscus sabdariffa L. provides insights into metabolisms of medicinal natural products.</title>
        <authorList>
            <person name="Kim T."/>
        </authorList>
    </citation>
    <scope>NUCLEOTIDE SEQUENCE [LARGE SCALE GENOMIC DNA]</scope>
    <source>
        <strain evidence="2">TK-2024</strain>
        <tissue evidence="2">Old leaves</tissue>
    </source>
</reference>
<feature type="region of interest" description="Disordered" evidence="1">
    <location>
        <begin position="21"/>
        <end position="48"/>
    </location>
</feature>